<feature type="domain" description="SMP" evidence="4">
    <location>
        <begin position="151"/>
        <end position="207"/>
    </location>
</feature>
<dbReference type="EMBL" id="JACEFO010002629">
    <property type="protein sequence ID" value="KAF8652996.1"/>
    <property type="molecule type" value="Genomic_DNA"/>
</dbReference>
<protein>
    <recommendedName>
        <fullName evidence="4">SMP domain-containing protein</fullName>
    </recommendedName>
</protein>
<gene>
    <name evidence="5" type="ORF">HU200_062431</name>
</gene>
<proteinExistence type="inferred from homology"/>
<keyword evidence="6" id="KW-1185">Reference proteome</keyword>
<keyword evidence="2" id="KW-0677">Repeat</keyword>
<organism evidence="5 6">
    <name type="scientific">Digitaria exilis</name>
    <dbReference type="NCBI Taxonomy" id="1010633"/>
    <lineage>
        <taxon>Eukaryota</taxon>
        <taxon>Viridiplantae</taxon>
        <taxon>Streptophyta</taxon>
        <taxon>Embryophyta</taxon>
        <taxon>Tracheophyta</taxon>
        <taxon>Spermatophyta</taxon>
        <taxon>Magnoliopsida</taxon>
        <taxon>Liliopsida</taxon>
        <taxon>Poales</taxon>
        <taxon>Poaceae</taxon>
        <taxon>PACMAD clade</taxon>
        <taxon>Panicoideae</taxon>
        <taxon>Panicodae</taxon>
        <taxon>Paniceae</taxon>
        <taxon>Anthephorinae</taxon>
        <taxon>Digitaria</taxon>
    </lineage>
</organism>
<accession>A0A835DX34</accession>
<evidence type="ECO:0000259" key="4">
    <source>
        <dbReference type="Pfam" id="PF04927"/>
    </source>
</evidence>
<dbReference type="Pfam" id="PF04927">
    <property type="entry name" value="SMP"/>
    <property type="match status" value="2"/>
</dbReference>
<evidence type="ECO:0000256" key="3">
    <source>
        <dbReference type="SAM" id="MobiDB-lite"/>
    </source>
</evidence>
<comment type="similarity">
    <text evidence="1">Belongs to the LEA type SMP family.</text>
</comment>
<dbReference type="PANTHER" id="PTHR31174:SF21">
    <property type="entry name" value="OS12G0626500 PROTEIN"/>
    <property type="match status" value="1"/>
</dbReference>
<evidence type="ECO:0000313" key="5">
    <source>
        <dbReference type="EMBL" id="KAF8652996.1"/>
    </source>
</evidence>
<evidence type="ECO:0000313" key="6">
    <source>
        <dbReference type="Proteomes" id="UP000636709"/>
    </source>
</evidence>
<feature type="compositionally biased region" description="Basic and acidic residues" evidence="3">
    <location>
        <begin position="18"/>
        <end position="39"/>
    </location>
</feature>
<feature type="domain" description="SMP" evidence="4">
    <location>
        <begin position="86"/>
        <end position="145"/>
    </location>
</feature>
<dbReference type="AlphaFoldDB" id="A0A835DX34"/>
<comment type="caution">
    <text evidence="5">The sequence shown here is derived from an EMBL/GenBank/DDBJ whole genome shotgun (WGS) entry which is preliminary data.</text>
</comment>
<dbReference type="PANTHER" id="PTHR31174">
    <property type="entry name" value="SEED MATURATION FAMILY PROTEIN"/>
    <property type="match status" value="1"/>
</dbReference>
<dbReference type="Proteomes" id="UP000636709">
    <property type="component" value="Unassembled WGS sequence"/>
</dbReference>
<evidence type="ECO:0000256" key="1">
    <source>
        <dbReference type="ARBA" id="ARBA00010733"/>
    </source>
</evidence>
<name>A0A835DX34_9POAL</name>
<feature type="region of interest" description="Disordered" evidence="3">
    <location>
        <begin position="1"/>
        <end position="58"/>
    </location>
</feature>
<reference evidence="5" key="1">
    <citation type="submission" date="2020-07" db="EMBL/GenBank/DDBJ databases">
        <title>Genome sequence and genetic diversity analysis of an under-domesticated orphan crop, white fonio (Digitaria exilis).</title>
        <authorList>
            <person name="Bennetzen J.L."/>
            <person name="Chen S."/>
            <person name="Ma X."/>
            <person name="Wang X."/>
            <person name="Yssel A.E.J."/>
            <person name="Chaluvadi S.R."/>
            <person name="Johnson M."/>
            <person name="Gangashetty P."/>
            <person name="Hamidou F."/>
            <person name="Sanogo M.D."/>
            <person name="Zwaenepoel A."/>
            <person name="Wallace J."/>
            <person name="Van De Peer Y."/>
            <person name="Van Deynze A."/>
        </authorList>
    </citation>
    <scope>NUCLEOTIDE SEQUENCE</scope>
    <source>
        <tissue evidence="5">Leaves</tissue>
    </source>
</reference>
<evidence type="ECO:0000256" key="2">
    <source>
        <dbReference type="ARBA" id="ARBA00022737"/>
    </source>
</evidence>
<dbReference type="InterPro" id="IPR007011">
    <property type="entry name" value="LEA_SMP_dom"/>
</dbReference>
<dbReference type="InterPro" id="IPR042971">
    <property type="entry name" value="LEA_SMP"/>
</dbReference>
<sequence length="213" mass="21906">MSQPQRVRGGDMYPASATDHHEARRERDKVAEQVQEQRGDVGVLRVTETDLPEGRRMVTSSVDGQVLSQFTMPVPDRNVAEATDAVTVGEALEAAAHTSVGDKPVGHADAAALQAAETRATGLGGNLPGGVAAAAQQAAEKNVRAEGGQVVTIRDVVGDAETVLPTNKAATREDAEKAAAAAARNEGKKGAAAGVVDALAAAADMNEPKKRGK</sequence>
<dbReference type="OrthoDB" id="2014755at2759"/>